<feature type="compositionally biased region" description="Low complexity" evidence="1">
    <location>
        <begin position="303"/>
        <end position="325"/>
    </location>
</feature>
<evidence type="ECO:0000313" key="3">
    <source>
        <dbReference type="Proteomes" id="UP001318040"/>
    </source>
</evidence>
<dbReference type="InterPro" id="IPR000467">
    <property type="entry name" value="G_patch_dom"/>
</dbReference>
<keyword evidence="3" id="KW-1185">Reference proteome</keyword>
<dbReference type="RefSeq" id="XP_032829367.1">
    <property type="nucleotide sequence ID" value="XM_032973476.1"/>
</dbReference>
<dbReference type="CTD" id="63906"/>
<feature type="compositionally biased region" description="Basic and acidic residues" evidence="1">
    <location>
        <begin position="379"/>
        <end position="391"/>
    </location>
</feature>
<dbReference type="GO" id="GO:0003676">
    <property type="term" value="F:nucleic acid binding"/>
    <property type="evidence" value="ECO:0007669"/>
    <property type="project" value="InterPro"/>
</dbReference>
<feature type="region of interest" description="Disordered" evidence="1">
    <location>
        <begin position="573"/>
        <end position="602"/>
    </location>
</feature>
<organism evidence="3 4">
    <name type="scientific">Petromyzon marinus</name>
    <name type="common">Sea lamprey</name>
    <dbReference type="NCBI Taxonomy" id="7757"/>
    <lineage>
        <taxon>Eukaryota</taxon>
        <taxon>Metazoa</taxon>
        <taxon>Chordata</taxon>
        <taxon>Craniata</taxon>
        <taxon>Vertebrata</taxon>
        <taxon>Cyclostomata</taxon>
        <taxon>Hyperoartia</taxon>
        <taxon>Petromyzontiformes</taxon>
        <taxon>Petromyzontidae</taxon>
        <taxon>Petromyzon</taxon>
    </lineage>
</organism>
<feature type="region of interest" description="Disordered" evidence="1">
    <location>
        <begin position="49"/>
        <end position="128"/>
    </location>
</feature>
<dbReference type="GO" id="GO:0039536">
    <property type="term" value="P:negative regulation of RIG-I signaling pathway"/>
    <property type="evidence" value="ECO:0007669"/>
    <property type="project" value="InterPro"/>
</dbReference>
<feature type="domain" description="G-patch" evidence="2">
    <location>
        <begin position="490"/>
        <end position="538"/>
    </location>
</feature>
<dbReference type="InterPro" id="IPR040341">
    <property type="entry name" value="GPATCH3"/>
</dbReference>
<reference evidence="4" key="1">
    <citation type="submission" date="2025-08" db="UniProtKB">
        <authorList>
            <consortium name="RefSeq"/>
        </authorList>
    </citation>
    <scope>IDENTIFICATION</scope>
    <source>
        <tissue evidence="4">Sperm</tissue>
    </source>
</reference>
<dbReference type="PANTHER" id="PTHR14390">
    <property type="entry name" value="G PATCH DOMAIN CONTAINING PROTEIN 3"/>
    <property type="match status" value="1"/>
</dbReference>
<dbReference type="GO" id="GO:0045893">
    <property type="term" value="P:positive regulation of DNA-templated transcription"/>
    <property type="evidence" value="ECO:0007669"/>
    <property type="project" value="TreeGrafter"/>
</dbReference>
<feature type="compositionally biased region" description="Acidic residues" evidence="1">
    <location>
        <begin position="356"/>
        <end position="378"/>
    </location>
</feature>
<name>A0AAJ7U6V9_PETMA</name>
<sequence>MAASTVGDGSALVVIANIPGAFRAADLRNFFSQLVESGAFHCFHYRHRPERAEPRPCPETEASGDAEGTQCPGVQGPGTSARTGEEGAGTRGSVEGPGTLTREGRPETQAEGGRPGTGSLATAPGPRRRSSCCCVVRVRAGRLGELLASYSGRHWVDAAGDPIPSRCLVRRVRGAPEPECGASKSSLFPYAVHRRRQGAAPAEVTGSDLLLLPELNPPCLMPQGNVGTPLGTFMQLIRSCRLPPRIIARLGLSFPKTGSSRRYGNVPYSYALGSTVRVADSVLTGTGAEIAPGGATLPPPSPSSGLQGERTGESQQGESQQGEQQQGERRGSEAGGRTGKERMGGRSLRRRKTELPSEDEEPEDEEESHSDDDDDSCEEWERHEALHEDVTRQGRCDERLYEEEIELKWEKGGSGLVFYTDAQLWKEAEGDFDAQTSDDWDVDMSAYYDKDGGDMDARDFVTLREEGRRRRGLDDSAELEARIGGFERHTRGFGRRLLERQGWRDGLGLGGSRSGMAQALEGDGQNPKCRHGLGYRGEKLQRFSLVPKRRRRSGEDDTDAVVISTVYDAPLARDQPSSLLRRRGHGRLKLRDGGDAGRRGAT</sequence>
<dbReference type="Pfam" id="PF01585">
    <property type="entry name" value="G-patch"/>
    <property type="match status" value="1"/>
</dbReference>
<dbReference type="GO" id="GO:0032480">
    <property type="term" value="P:negative regulation of type I interferon production"/>
    <property type="evidence" value="ECO:0007669"/>
    <property type="project" value="InterPro"/>
</dbReference>
<evidence type="ECO:0000313" key="4">
    <source>
        <dbReference type="RefSeq" id="XP_032829367.1"/>
    </source>
</evidence>
<feature type="compositionally biased region" description="Basic and acidic residues" evidence="1">
    <location>
        <begin position="589"/>
        <end position="602"/>
    </location>
</feature>
<proteinExistence type="predicted"/>
<protein>
    <submittedName>
        <fullName evidence="4">G patch domain-containing protein 3</fullName>
    </submittedName>
</protein>
<dbReference type="PANTHER" id="PTHR14390:SF2">
    <property type="entry name" value="G PATCH DOMAIN-CONTAINING PROTEIN 3"/>
    <property type="match status" value="1"/>
</dbReference>
<feature type="region of interest" description="Disordered" evidence="1">
    <location>
        <begin position="514"/>
        <end position="533"/>
    </location>
</feature>
<evidence type="ECO:0000256" key="1">
    <source>
        <dbReference type="SAM" id="MobiDB-lite"/>
    </source>
</evidence>
<feature type="compositionally biased region" description="Basic and acidic residues" evidence="1">
    <location>
        <begin position="326"/>
        <end position="344"/>
    </location>
</feature>
<dbReference type="GeneID" id="116953348"/>
<dbReference type="PROSITE" id="PS50174">
    <property type="entry name" value="G_PATCH"/>
    <property type="match status" value="1"/>
</dbReference>
<evidence type="ECO:0000259" key="2">
    <source>
        <dbReference type="PROSITE" id="PS50174"/>
    </source>
</evidence>
<dbReference type="KEGG" id="pmrn:116953348"/>
<feature type="region of interest" description="Disordered" evidence="1">
    <location>
        <begin position="289"/>
        <end position="391"/>
    </location>
</feature>
<dbReference type="Proteomes" id="UP001318040">
    <property type="component" value="Chromosome 51"/>
</dbReference>
<dbReference type="SMART" id="SM00443">
    <property type="entry name" value="G_patch"/>
    <property type="match status" value="1"/>
</dbReference>
<gene>
    <name evidence="4" type="primary">GPATCH3</name>
</gene>
<dbReference type="AlphaFoldDB" id="A0AAJ7U6V9"/>
<accession>A0AAJ7U6V9</accession>